<keyword evidence="2" id="KW-1185">Reference proteome</keyword>
<reference evidence="2" key="2">
    <citation type="submission" date="2015-01" db="EMBL/GenBank/DDBJ databases">
        <title>Evolutionary Origins and Diversification of the Mycorrhizal Mutualists.</title>
        <authorList>
            <consortium name="DOE Joint Genome Institute"/>
            <consortium name="Mycorrhizal Genomics Consortium"/>
            <person name="Kohler A."/>
            <person name="Kuo A."/>
            <person name="Nagy L.G."/>
            <person name="Floudas D."/>
            <person name="Copeland A."/>
            <person name="Barry K.W."/>
            <person name="Cichocki N."/>
            <person name="Veneault-Fourrey C."/>
            <person name="LaButti K."/>
            <person name="Lindquist E.A."/>
            <person name="Lipzen A."/>
            <person name="Lundell T."/>
            <person name="Morin E."/>
            <person name="Murat C."/>
            <person name="Riley R."/>
            <person name="Ohm R."/>
            <person name="Sun H."/>
            <person name="Tunlid A."/>
            <person name="Henrissat B."/>
            <person name="Grigoriev I.V."/>
            <person name="Hibbett D.S."/>
            <person name="Martin F."/>
        </authorList>
    </citation>
    <scope>NUCLEOTIDE SEQUENCE [LARGE SCALE GENOMIC DNA]</scope>
    <source>
        <strain evidence="2">441</strain>
    </source>
</reference>
<reference evidence="1 2" key="1">
    <citation type="submission" date="2014-04" db="EMBL/GenBank/DDBJ databases">
        <authorList>
            <consortium name="DOE Joint Genome Institute"/>
            <person name="Kuo A."/>
            <person name="Kohler A."/>
            <person name="Costa M.D."/>
            <person name="Nagy L.G."/>
            <person name="Floudas D."/>
            <person name="Copeland A."/>
            <person name="Barry K.W."/>
            <person name="Cichocki N."/>
            <person name="Veneault-Fourrey C."/>
            <person name="LaButti K."/>
            <person name="Lindquist E.A."/>
            <person name="Lipzen A."/>
            <person name="Lundell T."/>
            <person name="Morin E."/>
            <person name="Murat C."/>
            <person name="Sun H."/>
            <person name="Tunlid A."/>
            <person name="Henrissat B."/>
            <person name="Grigoriev I.V."/>
            <person name="Hibbett D.S."/>
            <person name="Martin F."/>
            <person name="Nordberg H.P."/>
            <person name="Cantor M.N."/>
            <person name="Hua S.X."/>
        </authorList>
    </citation>
    <scope>NUCLEOTIDE SEQUENCE [LARGE SCALE GENOMIC DNA]</scope>
    <source>
        <strain evidence="1 2">441</strain>
    </source>
</reference>
<organism evidence="1 2">
    <name type="scientific">Pisolithus microcarpus 441</name>
    <dbReference type="NCBI Taxonomy" id="765257"/>
    <lineage>
        <taxon>Eukaryota</taxon>
        <taxon>Fungi</taxon>
        <taxon>Dikarya</taxon>
        <taxon>Basidiomycota</taxon>
        <taxon>Agaricomycotina</taxon>
        <taxon>Agaricomycetes</taxon>
        <taxon>Agaricomycetidae</taxon>
        <taxon>Boletales</taxon>
        <taxon>Sclerodermatineae</taxon>
        <taxon>Pisolithaceae</taxon>
        <taxon>Pisolithus</taxon>
    </lineage>
</organism>
<proteinExistence type="predicted"/>
<dbReference type="HOGENOM" id="CLU_202041_0_0_1"/>
<dbReference type="Proteomes" id="UP000054018">
    <property type="component" value="Unassembled WGS sequence"/>
</dbReference>
<evidence type="ECO:0000313" key="2">
    <source>
        <dbReference type="Proteomes" id="UP000054018"/>
    </source>
</evidence>
<protein>
    <submittedName>
        <fullName evidence="1">Uncharacterized protein</fullName>
    </submittedName>
</protein>
<accession>A0A0C9ZJJ9</accession>
<evidence type="ECO:0000313" key="1">
    <source>
        <dbReference type="EMBL" id="KIK20118.1"/>
    </source>
</evidence>
<sequence>MSFFMNISFLKFPRPSVSSPTLPTRYLDHYSPIPLANWDSSSTRRGLSKGVFFVATASAHPEIWPIPWRKAL</sequence>
<gene>
    <name evidence="1" type="ORF">PISMIDRAFT_598851</name>
</gene>
<name>A0A0C9ZJJ9_9AGAM</name>
<dbReference type="AlphaFoldDB" id="A0A0C9ZJJ9"/>
<dbReference type="EMBL" id="KN833771">
    <property type="protein sequence ID" value="KIK20118.1"/>
    <property type="molecule type" value="Genomic_DNA"/>
</dbReference>